<dbReference type="Pfam" id="PF03810">
    <property type="entry name" value="IBN_N"/>
    <property type="match status" value="1"/>
</dbReference>
<feature type="non-terminal residue" evidence="10">
    <location>
        <position position="1"/>
    </location>
</feature>
<dbReference type="SMART" id="SM00913">
    <property type="entry name" value="IBN_N"/>
    <property type="match status" value="1"/>
</dbReference>
<dbReference type="Pfam" id="PF25780">
    <property type="entry name" value="TPR_IPO5"/>
    <property type="match status" value="1"/>
</dbReference>
<dbReference type="InterPro" id="IPR040122">
    <property type="entry name" value="Importin_beta"/>
</dbReference>
<reference evidence="10" key="1">
    <citation type="submission" date="2012-11" db="EMBL/GenBank/DDBJ databases">
        <authorList>
            <person name="Lucero-Rivera Y.E."/>
            <person name="Tovar-Ramirez D."/>
        </authorList>
    </citation>
    <scope>NUCLEOTIDE SEQUENCE</scope>
    <source>
        <tissue evidence="10">Salivary gland</tissue>
    </source>
</reference>
<comment type="subcellular location">
    <subcellularLocation>
        <location evidence="2">Cytoplasm</location>
    </subcellularLocation>
    <subcellularLocation>
        <location evidence="1">Nucleus</location>
    </subcellularLocation>
</comment>
<protein>
    <submittedName>
        <fullName evidence="10">Putative karyopherin importin beta 3</fullName>
    </submittedName>
</protein>
<evidence type="ECO:0000256" key="3">
    <source>
        <dbReference type="ARBA" id="ARBA00022448"/>
    </source>
</evidence>
<keyword evidence="7" id="KW-0539">Nucleus</keyword>
<sequence length="1128" mass="124283">GAVLGCFSARRAAQRVAEVTIQHFSMAVGSSAMGASLESILLRLLVPDNAVIAEATQELKEAYRDPNIVEHLCHALCSSQNVQVRQYSAVLLRKKLYRFRCWKKLPLEMQNGLKSGLLQRITCEQEKPVILAVCQLVAVIAKHECQRRPWTELQQLLSMLMHSKNAAECTLGFHLASIISSVAPEVFSSHFKPLFKFFGECLQSCGDDQICFYVIKSMTALVSFIGTDDANCFQVLIPCVMEVIRRLAGSDEDKAVEALELFDELIDSEIAILLPHIRPLIKLCLEIAGDSRKGDVLRVRAMSVLSWMINVKKKAIVKHKLIPELLDVLFPIMEEVSPGDLDRIEEEEEDEHSCQSPSACAAQLIDTMALHLPPEKLLPPLFQHVDKLVKSDNASQRRAAYLAIAVIAEGCSEAIRQKHLPTFVQAICEGILDQDVQVRNAALFALGQFADFLQPEMGKFANQVMPILLNHLAQTAELMAQTRKDPPNLSKTFYALETFCENLEGELVSYLPSVMQQVLLFLTAPSYRAKELAISAIGSAANATKEAMLPYFPQIIGELKQYLTEHQSEQNATLRTQAIDTLGCLARTIGASNFLPMAPECVELGLHLINAVDDPDLRRSTYGMFASVSSVLKADMTKYLEPILDHMFTSLQSTEGVVTQPADTSGPNFQLFDDLEESDDEAAEIDTDCAEDVSDDDSDDDNQQSCTVANAYLEEKEDTCVALAEMAENIGPAFAPYLDKCFTEVYRMADYPAPDVQKAALSCLGQLTVVLFKSADKAGAGDHASISDASKGASMLISKLVEVAHIEREREVVLAALETLGLLINELKSAAFEGEEQLQLVVDLVKSAFNNELKSQCADEEIDEADEQDEAEYDGLLVQMAGDLVPAMAKALPAEQFGPYMAGLLPMFMGKLKKQSSITDRSYAVGTLAEVAEGLGQAGIGPFCRPLLQVFLNGMRDQNGEVRSNAVFGLGVLIQNAHDILQPEYPALLEALSTMLAREDNRHAKDNICGAVAKLILVGVNVVPVEQVFPVLLQQLPLQEDFEENASVFHCICYLYGLKHEVFIKNIPSILRIVLRVIQTDQISEETRINLLHLIKSLSLSFPQEIQAILQACSHEEQQAFDAVLKTS</sequence>
<accession>L7ME40</accession>
<dbReference type="GO" id="GO:0031267">
    <property type="term" value="F:small GTPase binding"/>
    <property type="evidence" value="ECO:0007669"/>
    <property type="project" value="InterPro"/>
</dbReference>
<dbReference type="PANTHER" id="PTHR10527">
    <property type="entry name" value="IMPORTIN BETA"/>
    <property type="match status" value="1"/>
</dbReference>
<dbReference type="GO" id="GO:0006606">
    <property type="term" value="P:protein import into nucleus"/>
    <property type="evidence" value="ECO:0007669"/>
    <property type="project" value="InterPro"/>
</dbReference>
<keyword evidence="5" id="KW-0677">Repeat</keyword>
<evidence type="ECO:0000256" key="7">
    <source>
        <dbReference type="ARBA" id="ARBA00023242"/>
    </source>
</evidence>
<dbReference type="InterPro" id="IPR034085">
    <property type="entry name" value="TOG"/>
</dbReference>
<feature type="domain" description="Importin N-terminal" evidence="8">
    <location>
        <begin position="55"/>
        <end position="123"/>
    </location>
</feature>
<keyword evidence="6" id="KW-0653">Protein transport</keyword>
<evidence type="ECO:0000259" key="8">
    <source>
        <dbReference type="SMART" id="SM00913"/>
    </source>
</evidence>
<dbReference type="InterPro" id="IPR011989">
    <property type="entry name" value="ARM-like"/>
</dbReference>
<dbReference type="AlphaFoldDB" id="L7ME40"/>
<dbReference type="SUPFAM" id="SSF48371">
    <property type="entry name" value="ARM repeat"/>
    <property type="match status" value="2"/>
</dbReference>
<dbReference type="GO" id="GO:0000226">
    <property type="term" value="P:microtubule cytoskeleton organization"/>
    <property type="evidence" value="ECO:0007669"/>
    <property type="project" value="UniProtKB-ARBA"/>
</dbReference>
<proteinExistence type="evidence at transcript level"/>
<name>L7ME40_RHIPC</name>
<evidence type="ECO:0000259" key="9">
    <source>
        <dbReference type="SMART" id="SM01349"/>
    </source>
</evidence>
<evidence type="ECO:0000256" key="4">
    <source>
        <dbReference type="ARBA" id="ARBA00022490"/>
    </source>
</evidence>
<dbReference type="GO" id="GO:0005737">
    <property type="term" value="C:cytoplasm"/>
    <property type="evidence" value="ECO:0007669"/>
    <property type="project" value="UniProtKB-SubCell"/>
</dbReference>
<reference evidence="10" key="2">
    <citation type="journal article" date="2015" name="J. Proteomics">
        <title>Sexual differences in the sialomes of the zebra tick, Rhipicephalus pulchellus.</title>
        <authorList>
            <person name="Tan A.W."/>
            <person name="Francischetti I.M."/>
            <person name="Slovak M."/>
            <person name="Kini R.M."/>
            <person name="Ribeiro J.M."/>
        </authorList>
    </citation>
    <scope>NUCLEOTIDE SEQUENCE</scope>
    <source>
        <tissue evidence="10">Salivary gland</tissue>
    </source>
</reference>
<feature type="domain" description="TOG" evidence="9">
    <location>
        <begin position="368"/>
        <end position="621"/>
    </location>
</feature>
<organism evidence="10">
    <name type="scientific">Rhipicephalus pulchellus</name>
    <name type="common">Yellow backed tick</name>
    <name type="synonym">Dermacentor pulchellus</name>
    <dbReference type="NCBI Taxonomy" id="72859"/>
    <lineage>
        <taxon>Eukaryota</taxon>
        <taxon>Metazoa</taxon>
        <taxon>Ecdysozoa</taxon>
        <taxon>Arthropoda</taxon>
        <taxon>Chelicerata</taxon>
        <taxon>Arachnida</taxon>
        <taxon>Acari</taxon>
        <taxon>Parasitiformes</taxon>
        <taxon>Ixodida</taxon>
        <taxon>Ixodoidea</taxon>
        <taxon>Ixodidae</taxon>
        <taxon>Rhipicephalinae</taxon>
        <taxon>Rhipicephalus</taxon>
        <taxon>Rhipicephalus</taxon>
    </lineage>
</organism>
<evidence type="ECO:0000256" key="5">
    <source>
        <dbReference type="ARBA" id="ARBA00022737"/>
    </source>
</evidence>
<evidence type="ECO:0000256" key="1">
    <source>
        <dbReference type="ARBA" id="ARBA00004123"/>
    </source>
</evidence>
<dbReference type="SMART" id="SM01349">
    <property type="entry name" value="TOG"/>
    <property type="match status" value="1"/>
</dbReference>
<dbReference type="Gene3D" id="1.25.10.10">
    <property type="entry name" value="Leucine-rich Repeat Variant"/>
    <property type="match status" value="1"/>
</dbReference>
<dbReference type="Pfam" id="PF13513">
    <property type="entry name" value="HEAT_EZ"/>
    <property type="match status" value="1"/>
</dbReference>
<keyword evidence="3" id="KW-0813">Transport</keyword>
<evidence type="ECO:0000256" key="2">
    <source>
        <dbReference type="ARBA" id="ARBA00004496"/>
    </source>
</evidence>
<dbReference type="InterPro" id="IPR001494">
    <property type="entry name" value="Importin-beta_N"/>
</dbReference>
<dbReference type="InterPro" id="IPR016024">
    <property type="entry name" value="ARM-type_fold"/>
</dbReference>
<evidence type="ECO:0000256" key="6">
    <source>
        <dbReference type="ARBA" id="ARBA00022927"/>
    </source>
</evidence>
<keyword evidence="4" id="KW-0963">Cytoplasm</keyword>
<dbReference type="InterPro" id="IPR057672">
    <property type="entry name" value="TPR_IPO4/5"/>
</dbReference>
<evidence type="ECO:0000313" key="10">
    <source>
        <dbReference type="EMBL" id="JAA62255.1"/>
    </source>
</evidence>
<dbReference type="EMBL" id="GACK01002779">
    <property type="protein sequence ID" value="JAA62255.1"/>
    <property type="molecule type" value="mRNA"/>
</dbReference>